<reference evidence="1" key="2">
    <citation type="submission" date="2020-09" db="EMBL/GenBank/DDBJ databases">
        <authorList>
            <person name="Sun Q."/>
            <person name="Kim S."/>
        </authorList>
    </citation>
    <scope>NUCLEOTIDE SEQUENCE</scope>
    <source>
        <strain evidence="1">KCTC 12711</strain>
    </source>
</reference>
<protein>
    <submittedName>
        <fullName evidence="1">Uncharacterized protein</fullName>
    </submittedName>
</protein>
<proteinExistence type="predicted"/>
<accession>A0A918RQX3</accession>
<evidence type="ECO:0000313" key="1">
    <source>
        <dbReference type="EMBL" id="GHA07762.1"/>
    </source>
</evidence>
<comment type="caution">
    <text evidence="1">The sequence shown here is derived from an EMBL/GenBank/DDBJ whole genome shotgun (WGS) entry which is preliminary data.</text>
</comment>
<evidence type="ECO:0000313" key="2">
    <source>
        <dbReference type="Proteomes" id="UP000614811"/>
    </source>
</evidence>
<dbReference type="AlphaFoldDB" id="A0A918RQX3"/>
<dbReference type="Proteomes" id="UP000614811">
    <property type="component" value="Unassembled WGS sequence"/>
</dbReference>
<sequence length="66" mass="7125">MVVGTLSPFLEVVAKTLSVRTQPLCGEYSAGLSVGMLFYTVAINSVSADLQAFDEVFYLFMLVITA</sequence>
<organism evidence="1 2">
    <name type="scientific">Arenicella chitinivorans</name>
    <dbReference type="NCBI Taxonomy" id="1329800"/>
    <lineage>
        <taxon>Bacteria</taxon>
        <taxon>Pseudomonadati</taxon>
        <taxon>Pseudomonadota</taxon>
        <taxon>Gammaproteobacteria</taxon>
        <taxon>Arenicellales</taxon>
        <taxon>Arenicellaceae</taxon>
        <taxon>Arenicella</taxon>
    </lineage>
</organism>
<gene>
    <name evidence="1" type="ORF">GCM10008090_16980</name>
</gene>
<keyword evidence="2" id="KW-1185">Reference proteome</keyword>
<reference evidence="1" key="1">
    <citation type="journal article" date="2014" name="Int. J. Syst. Evol. Microbiol.">
        <title>Complete genome sequence of Corynebacterium casei LMG S-19264T (=DSM 44701T), isolated from a smear-ripened cheese.</title>
        <authorList>
            <consortium name="US DOE Joint Genome Institute (JGI-PGF)"/>
            <person name="Walter F."/>
            <person name="Albersmeier A."/>
            <person name="Kalinowski J."/>
            <person name="Ruckert C."/>
        </authorList>
    </citation>
    <scope>NUCLEOTIDE SEQUENCE</scope>
    <source>
        <strain evidence="1">KCTC 12711</strain>
    </source>
</reference>
<name>A0A918RQX3_9GAMM</name>
<dbReference type="EMBL" id="BMXA01000002">
    <property type="protein sequence ID" value="GHA07762.1"/>
    <property type="molecule type" value="Genomic_DNA"/>
</dbReference>